<keyword evidence="6 9" id="KW-0067">ATP-binding</keyword>
<dbReference type="InterPro" id="IPR050236">
    <property type="entry name" value="Ser_Thr_kinase_AGC"/>
</dbReference>
<evidence type="ECO:0000259" key="10">
    <source>
        <dbReference type="PROSITE" id="PS50011"/>
    </source>
</evidence>
<evidence type="ECO:0000313" key="11">
    <source>
        <dbReference type="EMBL" id="SMP61191.1"/>
    </source>
</evidence>
<dbReference type="InterPro" id="IPR008271">
    <property type="entry name" value="Ser/Thr_kinase_AS"/>
</dbReference>
<dbReference type="InterPro" id="IPR000719">
    <property type="entry name" value="Prot_kinase_dom"/>
</dbReference>
<evidence type="ECO:0000256" key="2">
    <source>
        <dbReference type="ARBA" id="ARBA00022527"/>
    </source>
</evidence>
<keyword evidence="4 9" id="KW-0547">Nucleotide-binding</keyword>
<dbReference type="SUPFAM" id="SSF52172">
    <property type="entry name" value="CheY-like"/>
    <property type="match status" value="1"/>
</dbReference>
<proteinExistence type="predicted"/>
<accession>A0ABY1Q6G0</accession>
<evidence type="ECO:0000256" key="5">
    <source>
        <dbReference type="ARBA" id="ARBA00022777"/>
    </source>
</evidence>
<dbReference type="GO" id="GO:0004674">
    <property type="term" value="F:protein serine/threonine kinase activity"/>
    <property type="evidence" value="ECO:0007669"/>
    <property type="project" value="UniProtKB-KW"/>
</dbReference>
<feature type="domain" description="Protein kinase" evidence="10">
    <location>
        <begin position="71"/>
        <end position="333"/>
    </location>
</feature>
<keyword evidence="3" id="KW-0808">Transferase</keyword>
<evidence type="ECO:0000256" key="9">
    <source>
        <dbReference type="PROSITE-ProRule" id="PRU10141"/>
    </source>
</evidence>
<dbReference type="Gene3D" id="1.10.510.10">
    <property type="entry name" value="Transferase(Phosphotransferase) domain 1"/>
    <property type="match status" value="1"/>
</dbReference>
<dbReference type="PANTHER" id="PTHR24356:SF416">
    <property type="entry name" value="PROTEIN KINASE DOMAIN-CONTAINING PROTEIN"/>
    <property type="match status" value="1"/>
</dbReference>
<evidence type="ECO:0000256" key="4">
    <source>
        <dbReference type="ARBA" id="ARBA00022741"/>
    </source>
</evidence>
<reference evidence="11 12" key="1">
    <citation type="submission" date="2017-05" db="EMBL/GenBank/DDBJ databases">
        <authorList>
            <person name="Varghese N."/>
            <person name="Submissions S."/>
        </authorList>
    </citation>
    <scope>NUCLEOTIDE SEQUENCE [LARGE SCALE GENOMIC DNA]</scope>
    <source>
        <strain evidence="11 12">DSM 25457</strain>
    </source>
</reference>
<evidence type="ECO:0000256" key="7">
    <source>
        <dbReference type="ARBA" id="ARBA00047899"/>
    </source>
</evidence>
<keyword evidence="12" id="KW-1185">Reference proteome</keyword>
<comment type="catalytic activity">
    <reaction evidence="8">
        <text>L-seryl-[protein] + ATP = O-phospho-L-seryl-[protein] + ADP + H(+)</text>
        <dbReference type="Rhea" id="RHEA:17989"/>
        <dbReference type="Rhea" id="RHEA-COMP:9863"/>
        <dbReference type="Rhea" id="RHEA-COMP:11604"/>
        <dbReference type="ChEBI" id="CHEBI:15378"/>
        <dbReference type="ChEBI" id="CHEBI:29999"/>
        <dbReference type="ChEBI" id="CHEBI:30616"/>
        <dbReference type="ChEBI" id="CHEBI:83421"/>
        <dbReference type="ChEBI" id="CHEBI:456216"/>
        <dbReference type="EC" id="2.7.11.1"/>
    </reaction>
</comment>
<evidence type="ECO:0000256" key="1">
    <source>
        <dbReference type="ARBA" id="ARBA00012513"/>
    </source>
</evidence>
<dbReference type="InterPro" id="IPR011006">
    <property type="entry name" value="CheY-like_superfamily"/>
</dbReference>
<keyword evidence="2 11" id="KW-0723">Serine/threonine-protein kinase</keyword>
<evidence type="ECO:0000256" key="3">
    <source>
        <dbReference type="ARBA" id="ARBA00022679"/>
    </source>
</evidence>
<name>A0ABY1Q6G0_9BACT</name>
<gene>
    <name evidence="11" type="ORF">SAMN06265222_10760</name>
</gene>
<feature type="binding site" evidence="9">
    <location>
        <position position="98"/>
    </location>
    <ligand>
        <name>ATP</name>
        <dbReference type="ChEBI" id="CHEBI:30616"/>
    </ligand>
</feature>
<evidence type="ECO:0000256" key="6">
    <source>
        <dbReference type="ARBA" id="ARBA00022840"/>
    </source>
</evidence>
<evidence type="ECO:0000313" key="12">
    <source>
        <dbReference type="Proteomes" id="UP001158067"/>
    </source>
</evidence>
<dbReference type="EMBL" id="FXUG01000007">
    <property type="protein sequence ID" value="SMP61191.1"/>
    <property type="molecule type" value="Genomic_DNA"/>
</dbReference>
<dbReference type="InterPro" id="IPR011009">
    <property type="entry name" value="Kinase-like_dom_sf"/>
</dbReference>
<comment type="catalytic activity">
    <reaction evidence="7">
        <text>L-threonyl-[protein] + ATP = O-phospho-L-threonyl-[protein] + ADP + H(+)</text>
        <dbReference type="Rhea" id="RHEA:46608"/>
        <dbReference type="Rhea" id="RHEA-COMP:11060"/>
        <dbReference type="Rhea" id="RHEA-COMP:11605"/>
        <dbReference type="ChEBI" id="CHEBI:15378"/>
        <dbReference type="ChEBI" id="CHEBI:30013"/>
        <dbReference type="ChEBI" id="CHEBI:30616"/>
        <dbReference type="ChEBI" id="CHEBI:61977"/>
        <dbReference type="ChEBI" id="CHEBI:456216"/>
        <dbReference type="EC" id="2.7.11.1"/>
    </reaction>
</comment>
<organism evidence="11 12">
    <name type="scientific">Neorhodopirellula lusitana</name>
    <dbReference type="NCBI Taxonomy" id="445327"/>
    <lineage>
        <taxon>Bacteria</taxon>
        <taxon>Pseudomonadati</taxon>
        <taxon>Planctomycetota</taxon>
        <taxon>Planctomycetia</taxon>
        <taxon>Pirellulales</taxon>
        <taxon>Pirellulaceae</taxon>
        <taxon>Neorhodopirellula</taxon>
    </lineage>
</organism>
<dbReference type="PROSITE" id="PS00108">
    <property type="entry name" value="PROTEIN_KINASE_ST"/>
    <property type="match status" value="1"/>
</dbReference>
<protein>
    <recommendedName>
        <fullName evidence="1">non-specific serine/threonine protein kinase</fullName>
        <ecNumber evidence="1">2.7.11.1</ecNumber>
    </recommendedName>
</protein>
<dbReference type="Proteomes" id="UP001158067">
    <property type="component" value="Unassembled WGS sequence"/>
</dbReference>
<evidence type="ECO:0000256" key="8">
    <source>
        <dbReference type="ARBA" id="ARBA00048679"/>
    </source>
</evidence>
<dbReference type="PROSITE" id="PS00107">
    <property type="entry name" value="PROTEIN_KINASE_ATP"/>
    <property type="match status" value="1"/>
</dbReference>
<dbReference type="SMART" id="SM00220">
    <property type="entry name" value="S_TKc"/>
    <property type="match status" value="1"/>
</dbReference>
<dbReference type="PROSITE" id="PS50011">
    <property type="entry name" value="PROTEIN_KINASE_DOM"/>
    <property type="match status" value="1"/>
</dbReference>
<dbReference type="InterPro" id="IPR017441">
    <property type="entry name" value="Protein_kinase_ATP_BS"/>
</dbReference>
<dbReference type="CDD" id="cd14014">
    <property type="entry name" value="STKc_PknB_like"/>
    <property type="match status" value="1"/>
</dbReference>
<dbReference type="EC" id="2.7.11.1" evidence="1"/>
<dbReference type="SUPFAM" id="SSF56112">
    <property type="entry name" value="Protein kinase-like (PK-like)"/>
    <property type="match status" value="1"/>
</dbReference>
<dbReference type="RefSeq" id="WP_283433141.1">
    <property type="nucleotide sequence ID" value="NZ_CAWLDM010000001.1"/>
</dbReference>
<dbReference type="PANTHER" id="PTHR24356">
    <property type="entry name" value="SERINE/THREONINE-PROTEIN KINASE"/>
    <property type="match status" value="1"/>
</dbReference>
<sequence length="500" mass="55491">MSITAEEFASRAVSTGCAERWDVERAVSELGVGEVELNDLVHEFQRRGLVTTLQTEKIIRGDRHGYFYGEYKVLYLIGAGTFARVYRAEKDGKVFAIKVLRKRFRDDPKELEQFLREGKMGLKLKHPNIVRIYELVADRHNPFLAMEFIEGQTLRDLVKIRGKLPYPMALKLIGEIASGLAFAANLGISHRDLKLSNTLITSDGVAKLVDFGLASLADRSNPEQIADCPNARAVDYATLERGTGVRKDDPRSDVFFAGNMLYHMLAGKPALSETKDRLQRMNVSRFQDIKPIFEYVPDLPGLVNQVLMNALEFNPTLRIQSADLLVAAIKGVIVDLKRAAEGKAAADNAPKAKVNKAGEEIITNEGRGYVVMFVESKTDMQNIIREKLKAQGYRVLIISNPERAMSRFIDAVDKPADCVMFGAAELGNEALAAYNAFAESQLTTDIPAILLADPQQKHIIGRAKRGSNRVILPLPLSIKQLRMALIKLLADTEPRSAGLI</sequence>
<comment type="caution">
    <text evidence="11">The sequence shown here is derived from an EMBL/GenBank/DDBJ whole genome shotgun (WGS) entry which is preliminary data.</text>
</comment>
<keyword evidence="5 11" id="KW-0418">Kinase</keyword>
<dbReference type="Pfam" id="PF00069">
    <property type="entry name" value="Pkinase"/>
    <property type="match status" value="1"/>
</dbReference>